<protein>
    <recommendedName>
        <fullName evidence="2">BolA family transcriptional regulator</fullName>
    </recommendedName>
</protein>
<dbReference type="Pfam" id="PF01722">
    <property type="entry name" value="BolA"/>
    <property type="match status" value="1"/>
</dbReference>
<dbReference type="InterPro" id="IPR036065">
    <property type="entry name" value="BolA-like_sf"/>
</dbReference>
<gene>
    <name evidence="1" type="ORF">METZ01_LOCUS7299</name>
</gene>
<evidence type="ECO:0008006" key="2">
    <source>
        <dbReference type="Google" id="ProtNLM"/>
    </source>
</evidence>
<dbReference type="InterPro" id="IPR002634">
    <property type="entry name" value="BolA"/>
</dbReference>
<dbReference type="PANTHER" id="PTHR46230:SF3">
    <property type="entry name" value="SUFE-LIKE PROTEIN 1, CHLOROPLASTIC_MITOCHONDRIAL"/>
    <property type="match status" value="1"/>
</dbReference>
<dbReference type="PIRSF" id="PIRSF003113">
    <property type="entry name" value="BolA"/>
    <property type="match status" value="1"/>
</dbReference>
<organism evidence="1">
    <name type="scientific">marine metagenome</name>
    <dbReference type="NCBI Taxonomy" id="408172"/>
    <lineage>
        <taxon>unclassified sequences</taxon>
        <taxon>metagenomes</taxon>
        <taxon>ecological metagenomes</taxon>
    </lineage>
</organism>
<dbReference type="GO" id="GO:0009507">
    <property type="term" value="C:chloroplast"/>
    <property type="evidence" value="ECO:0007669"/>
    <property type="project" value="TreeGrafter"/>
</dbReference>
<reference evidence="1" key="1">
    <citation type="submission" date="2018-05" db="EMBL/GenBank/DDBJ databases">
        <authorList>
            <person name="Lanie J.A."/>
            <person name="Ng W.-L."/>
            <person name="Kazmierczak K.M."/>
            <person name="Andrzejewski T.M."/>
            <person name="Davidsen T.M."/>
            <person name="Wayne K.J."/>
            <person name="Tettelin H."/>
            <person name="Glass J.I."/>
            <person name="Rusch D."/>
            <person name="Podicherti R."/>
            <person name="Tsui H.-C.T."/>
            <person name="Winkler M.E."/>
        </authorList>
    </citation>
    <scope>NUCLEOTIDE SEQUENCE</scope>
</reference>
<dbReference type="GO" id="GO:0016226">
    <property type="term" value="P:iron-sulfur cluster assembly"/>
    <property type="evidence" value="ECO:0007669"/>
    <property type="project" value="TreeGrafter"/>
</dbReference>
<proteinExistence type="predicted"/>
<name>A0A381NIQ9_9ZZZZ</name>
<dbReference type="SUPFAM" id="SSF82657">
    <property type="entry name" value="BolA-like"/>
    <property type="match status" value="1"/>
</dbReference>
<sequence>MGRRERIISLLEKKFSDSFIEVSDDSHLHADHNPDAKLGGTHFSIKIVSKVFKGKSRIEKHRMVNNILDNEFKNGLHALSLILSEDE</sequence>
<dbReference type="PANTHER" id="PTHR46230">
    <property type="match status" value="1"/>
</dbReference>
<dbReference type="EMBL" id="UINC01000388">
    <property type="protein sequence ID" value="SUZ54445.1"/>
    <property type="molecule type" value="Genomic_DNA"/>
</dbReference>
<dbReference type="AlphaFoldDB" id="A0A381NIQ9"/>
<accession>A0A381NIQ9</accession>
<evidence type="ECO:0000313" key="1">
    <source>
        <dbReference type="EMBL" id="SUZ54445.1"/>
    </source>
</evidence>
<dbReference type="Gene3D" id="3.30.300.90">
    <property type="entry name" value="BolA-like"/>
    <property type="match status" value="1"/>
</dbReference>